<dbReference type="EMBL" id="JADMNK010000003">
    <property type="protein sequence ID" value="MBZ0057784.1"/>
    <property type="molecule type" value="Genomic_DNA"/>
</dbReference>
<reference evidence="6 7" key="1">
    <citation type="submission" date="2020-11" db="EMBL/GenBank/DDBJ databases">
        <title>Draft Genome of Enterobacter sp. strain EMC7.</title>
        <authorList>
            <person name="Barman P."/>
            <person name="Sinha S."/>
            <person name="Sen S."/>
            <person name="Chakraborty R."/>
        </authorList>
    </citation>
    <scope>NUCLEOTIDE SEQUENCE [LARGE SCALE GENOMIC DNA]</scope>
    <source>
        <strain evidence="6 7">EMC7</strain>
    </source>
</reference>
<comment type="similarity">
    <text evidence="2">Belongs to the KHG/KDPG aldolase family.</text>
</comment>
<dbReference type="Proteomes" id="UP000706580">
    <property type="component" value="Unassembled WGS sequence"/>
</dbReference>
<evidence type="ECO:0000256" key="4">
    <source>
        <dbReference type="ARBA" id="ARBA00023239"/>
    </source>
</evidence>
<dbReference type="SUPFAM" id="SSF51569">
    <property type="entry name" value="Aldolase"/>
    <property type="match status" value="1"/>
</dbReference>
<evidence type="ECO:0000256" key="2">
    <source>
        <dbReference type="ARBA" id="ARBA00006906"/>
    </source>
</evidence>
<accession>A0ABS7RWH1</accession>
<protein>
    <submittedName>
        <fullName evidence="6">2-dehydro-3-deoxyphosphogluconate aldolase</fullName>
    </submittedName>
</protein>
<evidence type="ECO:0000313" key="6">
    <source>
        <dbReference type="EMBL" id="MBZ0057784.1"/>
    </source>
</evidence>
<proteinExistence type="inferred from homology"/>
<name>A0ABS7RWH1_9ENTR</name>
<dbReference type="Gene3D" id="3.20.20.70">
    <property type="entry name" value="Aldolase class I"/>
    <property type="match status" value="1"/>
</dbReference>
<keyword evidence="7" id="KW-1185">Reference proteome</keyword>
<comment type="caution">
    <text evidence="6">The sequence shown here is derived from an EMBL/GenBank/DDBJ whole genome shotgun (WGS) entry which is preliminary data.</text>
</comment>
<gene>
    <name evidence="6" type="ORF">ITX56_08110</name>
</gene>
<dbReference type="InterPro" id="IPR000887">
    <property type="entry name" value="Aldlse_KDPG_KHG"/>
</dbReference>
<evidence type="ECO:0000256" key="3">
    <source>
        <dbReference type="ARBA" id="ARBA00011233"/>
    </source>
</evidence>
<evidence type="ECO:0000313" key="7">
    <source>
        <dbReference type="Proteomes" id="UP000706580"/>
    </source>
</evidence>
<sequence length="213" mass="22451">MIANADIIAILRGITPAECVEQVACLRDHGLTTVEITTNSPEWIASLRRLRAAFGDGVTVGAGTVLTPEHVAASAAAGARFILTPNLDPEVIHAAKRHDLGVCAGVMTPSEIFSACEAGADVLKIFPASVMPQNYPQMIKGPLSAPVRFSAVGGVDVDNAADYLRYYDSVGIGSALYKPGQSVAITAARCALLLERRERGAADFTRGRDQEMA</sequence>
<organism evidence="6 7">
    <name type="scientific">Leclercia barmai</name>
    <dbReference type="NCBI Taxonomy" id="2785629"/>
    <lineage>
        <taxon>Bacteria</taxon>
        <taxon>Pseudomonadati</taxon>
        <taxon>Pseudomonadota</taxon>
        <taxon>Gammaproteobacteria</taxon>
        <taxon>Enterobacterales</taxon>
        <taxon>Enterobacteriaceae</taxon>
        <taxon>Leclercia</taxon>
    </lineage>
</organism>
<dbReference type="PANTHER" id="PTHR30246:SF1">
    <property type="entry name" value="2-DEHYDRO-3-DEOXY-6-PHOSPHOGALACTONATE ALDOLASE-RELATED"/>
    <property type="match status" value="1"/>
</dbReference>
<keyword evidence="4" id="KW-0456">Lyase</keyword>
<dbReference type="CDD" id="cd00452">
    <property type="entry name" value="KDPG_aldolase"/>
    <property type="match status" value="1"/>
</dbReference>
<comment type="pathway">
    <text evidence="1">Carbohydrate acid metabolism.</text>
</comment>
<evidence type="ECO:0000256" key="1">
    <source>
        <dbReference type="ARBA" id="ARBA00004761"/>
    </source>
</evidence>
<dbReference type="PANTHER" id="PTHR30246">
    <property type="entry name" value="2-KETO-3-DEOXY-6-PHOSPHOGLUCONATE ALDOLASE"/>
    <property type="match status" value="1"/>
</dbReference>
<keyword evidence="5" id="KW-0119">Carbohydrate metabolism</keyword>
<dbReference type="RefSeq" id="WP_223074405.1">
    <property type="nucleotide sequence ID" value="NZ_JADMNK010000003.1"/>
</dbReference>
<comment type="subunit">
    <text evidence="3">Homotrimer.</text>
</comment>
<evidence type="ECO:0000256" key="5">
    <source>
        <dbReference type="ARBA" id="ARBA00023277"/>
    </source>
</evidence>
<dbReference type="InterPro" id="IPR013785">
    <property type="entry name" value="Aldolase_TIM"/>
</dbReference>
<dbReference type="Pfam" id="PF01081">
    <property type="entry name" value="Aldolase"/>
    <property type="match status" value="1"/>
</dbReference>